<name>A0A7S9PWU3_EPIFF</name>
<dbReference type="GO" id="GO:0052689">
    <property type="term" value="F:carboxylic ester hydrolase activity"/>
    <property type="evidence" value="ECO:0007669"/>
    <property type="project" value="TreeGrafter"/>
</dbReference>
<dbReference type="EMBL" id="CP031388">
    <property type="protein sequence ID" value="QPH05546.1"/>
    <property type="molecule type" value="Genomic_DNA"/>
</dbReference>
<organism evidence="3 4">
    <name type="scientific">Epichloe festucae (strain Fl1)</name>
    <dbReference type="NCBI Taxonomy" id="877507"/>
    <lineage>
        <taxon>Eukaryota</taxon>
        <taxon>Fungi</taxon>
        <taxon>Dikarya</taxon>
        <taxon>Ascomycota</taxon>
        <taxon>Pezizomycotina</taxon>
        <taxon>Sordariomycetes</taxon>
        <taxon>Hypocreomycetidae</taxon>
        <taxon>Hypocreales</taxon>
        <taxon>Clavicipitaceae</taxon>
        <taxon>Epichloe</taxon>
    </lineage>
</organism>
<dbReference type="GO" id="GO:0008474">
    <property type="term" value="F:palmitoyl-(protein) hydrolase activity"/>
    <property type="evidence" value="ECO:0007669"/>
    <property type="project" value="TreeGrafter"/>
</dbReference>
<dbReference type="Gene3D" id="3.40.50.1820">
    <property type="entry name" value="alpha/beta hydrolase"/>
    <property type="match status" value="1"/>
</dbReference>
<evidence type="ECO:0000256" key="1">
    <source>
        <dbReference type="ARBA" id="ARBA00006499"/>
    </source>
</evidence>
<evidence type="ECO:0000313" key="3">
    <source>
        <dbReference type="EMBL" id="QPH05546.1"/>
    </source>
</evidence>
<proteinExistence type="inferred from homology"/>
<dbReference type="InterPro" id="IPR003140">
    <property type="entry name" value="PLipase/COase/thioEstase"/>
</dbReference>
<evidence type="ECO:0000259" key="2">
    <source>
        <dbReference type="Pfam" id="PF02230"/>
    </source>
</evidence>
<dbReference type="InterPro" id="IPR029058">
    <property type="entry name" value="AB_hydrolase_fold"/>
</dbReference>
<gene>
    <name evidence="3" type="ORF">C2857_003405</name>
</gene>
<dbReference type="Pfam" id="PF02230">
    <property type="entry name" value="Abhydrolase_2"/>
    <property type="match status" value="1"/>
</dbReference>
<dbReference type="GO" id="GO:0005737">
    <property type="term" value="C:cytoplasm"/>
    <property type="evidence" value="ECO:0007669"/>
    <property type="project" value="TreeGrafter"/>
</dbReference>
<feature type="domain" description="Phospholipase/carboxylesterase/thioesterase" evidence="2">
    <location>
        <begin position="2"/>
        <end position="144"/>
    </location>
</feature>
<dbReference type="OrthoDB" id="2418081at2759"/>
<dbReference type="Proteomes" id="UP000594364">
    <property type="component" value="Chromosome 4"/>
</dbReference>
<keyword evidence="4" id="KW-1185">Reference proteome</keyword>
<reference evidence="3 4" key="1">
    <citation type="journal article" date="2018" name="PLoS Genet.">
        <title>Repeat elements organise 3D genome structure and mediate transcription in the filamentous fungus Epichloe festucae.</title>
        <authorList>
            <person name="Winter D.J."/>
            <person name="Ganley A.R.D."/>
            <person name="Young C.A."/>
            <person name="Liachko I."/>
            <person name="Schardl C.L."/>
            <person name="Dupont P.Y."/>
            <person name="Berry D."/>
            <person name="Ram A."/>
            <person name="Scott B."/>
            <person name="Cox M.P."/>
        </authorList>
    </citation>
    <scope>NUCLEOTIDE SEQUENCE [LARGE SCALE GENOMIC DNA]</scope>
    <source>
        <strain evidence="3 4">Fl1</strain>
    </source>
</reference>
<dbReference type="PANTHER" id="PTHR10655:SF63">
    <property type="entry name" value="PHOSPHOLIPASE_CARBOXYLESTERASE_THIOESTERASE DOMAIN-CONTAINING PROTEIN"/>
    <property type="match status" value="1"/>
</dbReference>
<dbReference type="PANTHER" id="PTHR10655">
    <property type="entry name" value="LYSOPHOSPHOLIPASE-RELATED"/>
    <property type="match status" value="1"/>
</dbReference>
<dbReference type="InterPro" id="IPR050565">
    <property type="entry name" value="LYPA1-2/EST-like"/>
</dbReference>
<evidence type="ECO:0000313" key="4">
    <source>
        <dbReference type="Proteomes" id="UP000594364"/>
    </source>
</evidence>
<dbReference type="SUPFAM" id="SSF53474">
    <property type="entry name" value="alpha/beta-Hydrolases"/>
    <property type="match status" value="1"/>
</dbReference>
<sequence length="265" mass="29376">MIMLHGRGSNGQEFAEEFLSSHLSDNMSLTQKLPGLRWVFPSSQELWSTTFQESIPAWFEAHSLTDITARQDLQTSGIKDSVKYLQDLLDNEIAKLGGQAGNLFLGGISQGGAIGLWTLLCRGPACGIGAFLGSSTWLPFASNLERLIVLPGNMKRELSEAAVEGDELDTFVRSMIISFKQGVVPHSQCESSPKIFLGHGVDDAYVDVTLGRQARNVLSRAGFVVEWKEYSGAEEEGHWFKVPDEMDDMYHFIIDIMSLGRNREE</sequence>
<protein>
    <recommendedName>
        <fullName evidence="2">Phospholipase/carboxylesterase/thioesterase domain-containing protein</fullName>
    </recommendedName>
</protein>
<accession>A0A7S9PWU3</accession>
<comment type="similarity">
    <text evidence="1">Belongs to the AB hydrolase superfamily. AB hydrolase 2 family.</text>
</comment>
<dbReference type="AlphaFoldDB" id="A0A7S9PWU3"/>